<dbReference type="Proteomes" id="UP000183002">
    <property type="component" value="Unassembled WGS sequence"/>
</dbReference>
<proteinExistence type="inferred from homology"/>
<dbReference type="RefSeq" id="WP_050520420.1">
    <property type="nucleotide sequence ID" value="NZ_FOCO01000053.1"/>
</dbReference>
<feature type="domain" description="UspA" evidence="2">
    <location>
        <begin position="93"/>
        <end position="240"/>
    </location>
</feature>
<dbReference type="PANTHER" id="PTHR46268:SF6">
    <property type="entry name" value="UNIVERSAL STRESS PROTEIN UP12"/>
    <property type="match status" value="1"/>
</dbReference>
<sequence>MTSYAKTRISNPARYFKTPDIVLRDNRLSRDDKAKVLRSMAVDADQMLEATSEGMTGAKPAYDAKELQSALIQLEKNKEHGTVDESRLQNARFQRIMVVTTVNQDMNREIADVAFDMAEIMGGKVYLLSVVPPALEETGLSAAGHMGTVIPLGSADNIQVIEDRNKQLAELAFDSGTDIETEIEVRIGQVEEAIIEYADDCEADIIVVGSPNRSWLEALFESSIASRVTKSAPCPVLIVPQQT</sequence>
<dbReference type="STRING" id="1077947.SAMN05216227_105315"/>
<dbReference type="Gene3D" id="3.40.50.620">
    <property type="entry name" value="HUPs"/>
    <property type="match status" value="1"/>
</dbReference>
<name>A0A1H8MCX0_9RHOB</name>
<gene>
    <name evidence="3" type="ORF">SAMN05216227_105315</name>
</gene>
<dbReference type="InterPro" id="IPR006016">
    <property type="entry name" value="UspA"/>
</dbReference>
<organism evidence="3 4">
    <name type="scientific">Pseudorhodobacter antarcticus</name>
    <dbReference type="NCBI Taxonomy" id="1077947"/>
    <lineage>
        <taxon>Bacteria</taxon>
        <taxon>Pseudomonadati</taxon>
        <taxon>Pseudomonadota</taxon>
        <taxon>Alphaproteobacteria</taxon>
        <taxon>Rhodobacterales</taxon>
        <taxon>Paracoccaceae</taxon>
        <taxon>Pseudorhodobacter</taxon>
    </lineage>
</organism>
<accession>A0A1H8MCX0</accession>
<dbReference type="PANTHER" id="PTHR46268">
    <property type="entry name" value="STRESS RESPONSE PROTEIN NHAX"/>
    <property type="match status" value="1"/>
</dbReference>
<comment type="similarity">
    <text evidence="1">Belongs to the universal stress protein A family.</text>
</comment>
<dbReference type="PRINTS" id="PR01438">
    <property type="entry name" value="UNVRSLSTRESS"/>
</dbReference>
<dbReference type="OrthoDB" id="7828597at2"/>
<dbReference type="AlphaFoldDB" id="A0A1H8MCX0"/>
<evidence type="ECO:0000313" key="4">
    <source>
        <dbReference type="Proteomes" id="UP000183002"/>
    </source>
</evidence>
<evidence type="ECO:0000313" key="3">
    <source>
        <dbReference type="EMBL" id="SEO15205.1"/>
    </source>
</evidence>
<dbReference type="CDD" id="cd00293">
    <property type="entry name" value="USP-like"/>
    <property type="match status" value="1"/>
</dbReference>
<dbReference type="InterPro" id="IPR014729">
    <property type="entry name" value="Rossmann-like_a/b/a_fold"/>
</dbReference>
<keyword evidence="4" id="KW-1185">Reference proteome</keyword>
<dbReference type="EMBL" id="FOCO01000053">
    <property type="protein sequence ID" value="SEO15205.1"/>
    <property type="molecule type" value="Genomic_DNA"/>
</dbReference>
<reference evidence="3 4" key="1">
    <citation type="submission" date="2016-10" db="EMBL/GenBank/DDBJ databases">
        <authorList>
            <person name="de Groot N.N."/>
        </authorList>
    </citation>
    <scope>NUCLEOTIDE SEQUENCE [LARGE SCALE GENOMIC DNA]</scope>
    <source>
        <strain evidence="3 4">CGMCC 1.10836</strain>
    </source>
</reference>
<dbReference type="SUPFAM" id="SSF52402">
    <property type="entry name" value="Adenine nucleotide alpha hydrolases-like"/>
    <property type="match status" value="1"/>
</dbReference>
<dbReference type="InterPro" id="IPR006015">
    <property type="entry name" value="Universal_stress_UspA"/>
</dbReference>
<evidence type="ECO:0000259" key="2">
    <source>
        <dbReference type="Pfam" id="PF00582"/>
    </source>
</evidence>
<dbReference type="Pfam" id="PF00582">
    <property type="entry name" value="Usp"/>
    <property type="match status" value="1"/>
</dbReference>
<evidence type="ECO:0000256" key="1">
    <source>
        <dbReference type="ARBA" id="ARBA00008791"/>
    </source>
</evidence>
<protein>
    <submittedName>
        <fullName evidence="3">Nucleotide-binding universal stress protein, UspA family</fullName>
    </submittedName>
</protein>